<dbReference type="EMBL" id="BAABHB010000001">
    <property type="protein sequence ID" value="GAA4396976.1"/>
    <property type="molecule type" value="Genomic_DNA"/>
</dbReference>
<keyword evidence="3 7" id="KW-0812">Transmembrane</keyword>
<dbReference type="InterPro" id="IPR006153">
    <property type="entry name" value="Cation/H_exchanger_TM"/>
</dbReference>
<feature type="transmembrane region" description="Helical" evidence="7">
    <location>
        <begin position="206"/>
        <end position="226"/>
    </location>
</feature>
<accession>A0ABP8JVZ4</accession>
<feature type="transmembrane region" description="Helical" evidence="7">
    <location>
        <begin position="174"/>
        <end position="200"/>
    </location>
</feature>
<keyword evidence="10" id="KW-1185">Reference proteome</keyword>
<reference evidence="10" key="1">
    <citation type="journal article" date="2019" name="Int. J. Syst. Evol. Microbiol.">
        <title>The Global Catalogue of Microorganisms (GCM) 10K type strain sequencing project: providing services to taxonomists for standard genome sequencing and annotation.</title>
        <authorList>
            <consortium name="The Broad Institute Genomics Platform"/>
            <consortium name="The Broad Institute Genome Sequencing Center for Infectious Disease"/>
            <person name="Wu L."/>
            <person name="Ma J."/>
        </authorList>
    </citation>
    <scope>NUCLEOTIDE SEQUENCE [LARGE SCALE GENOMIC DNA]</scope>
    <source>
        <strain evidence="10">JCM 17925</strain>
    </source>
</reference>
<name>A0ABP8JVZ4_9BACT</name>
<feature type="transmembrane region" description="Helical" evidence="7">
    <location>
        <begin position="297"/>
        <end position="313"/>
    </location>
</feature>
<feature type="transmembrane region" description="Helical" evidence="7">
    <location>
        <begin position="389"/>
        <end position="411"/>
    </location>
</feature>
<feature type="transmembrane region" description="Helical" evidence="7">
    <location>
        <begin position="144"/>
        <end position="162"/>
    </location>
</feature>
<proteinExistence type="predicted"/>
<dbReference type="InterPro" id="IPR050794">
    <property type="entry name" value="CPA2_transporter"/>
</dbReference>
<keyword evidence="4 7" id="KW-1133">Transmembrane helix</keyword>
<dbReference type="Proteomes" id="UP001500936">
    <property type="component" value="Unassembled WGS sequence"/>
</dbReference>
<evidence type="ECO:0000313" key="10">
    <source>
        <dbReference type="Proteomes" id="UP001500936"/>
    </source>
</evidence>
<feature type="transmembrane region" description="Helical" evidence="7">
    <location>
        <begin position="17"/>
        <end position="35"/>
    </location>
</feature>
<evidence type="ECO:0000256" key="5">
    <source>
        <dbReference type="ARBA" id="ARBA00023065"/>
    </source>
</evidence>
<evidence type="ECO:0000259" key="8">
    <source>
        <dbReference type="Pfam" id="PF00999"/>
    </source>
</evidence>
<feature type="transmembrane region" description="Helical" evidence="7">
    <location>
        <begin position="77"/>
        <end position="97"/>
    </location>
</feature>
<dbReference type="PANTHER" id="PTHR32468:SF0">
    <property type="entry name" value="K(+)_H(+) ANTIPORTER 1"/>
    <property type="match status" value="1"/>
</dbReference>
<dbReference type="Pfam" id="PF00999">
    <property type="entry name" value="Na_H_Exchanger"/>
    <property type="match status" value="1"/>
</dbReference>
<comment type="caution">
    <text evidence="9">The sequence shown here is derived from an EMBL/GenBank/DDBJ whole genome shotgun (WGS) entry which is preliminary data.</text>
</comment>
<evidence type="ECO:0000256" key="7">
    <source>
        <dbReference type="SAM" id="Phobius"/>
    </source>
</evidence>
<keyword evidence="6 7" id="KW-0472">Membrane</keyword>
<feature type="transmembrane region" description="Helical" evidence="7">
    <location>
        <begin position="42"/>
        <end position="65"/>
    </location>
</feature>
<evidence type="ECO:0000256" key="2">
    <source>
        <dbReference type="ARBA" id="ARBA00022448"/>
    </source>
</evidence>
<evidence type="ECO:0000313" key="9">
    <source>
        <dbReference type="EMBL" id="GAA4396976.1"/>
    </source>
</evidence>
<dbReference type="InterPro" id="IPR038770">
    <property type="entry name" value="Na+/solute_symporter_sf"/>
</dbReference>
<evidence type="ECO:0000256" key="3">
    <source>
        <dbReference type="ARBA" id="ARBA00022692"/>
    </source>
</evidence>
<sequence length="427" mass="46119">MVFNELLNNLENPSAKLFLQIAVIMALAQLVGLLLKKIRQPLVIGEIIAGILLGPSVLGLVAPGISRFLFPASSLPGLQSLSQIGLILFMFIIGLELDVNQIRKMAYPALVISYASILVPFGFGMLLAYPLYGTYAPSGTTATTFALFMGTAMSITAFPVLAKILHERQLTRTVIGSLALLCAAFNDLTAWCVLGAVVAIAKAKALAGLLVSLLLLVLYLLAMFLGGRPLLRWVFRQYADDHSPQSVSLVVTFLLLLLSCYATEIIGVHALFGAFVAGVIMPPNTHLRTNIAERINDISRLILLPLFFVLTGLKTKINLLDTPQLWLVTALIILVAIAGKLGGCALAARYSRYGWPFSLQLGVLMNARGFMELVVLNIGYDLGIISPTLFAMMVLMALITTLITGPALNIIARYSPQPTNREEAIPL</sequence>
<feature type="transmembrane region" description="Helical" evidence="7">
    <location>
        <begin position="247"/>
        <end position="277"/>
    </location>
</feature>
<evidence type="ECO:0000256" key="6">
    <source>
        <dbReference type="ARBA" id="ARBA00023136"/>
    </source>
</evidence>
<feature type="transmembrane region" description="Helical" evidence="7">
    <location>
        <begin position="109"/>
        <end position="132"/>
    </location>
</feature>
<keyword evidence="2" id="KW-0813">Transport</keyword>
<protein>
    <recommendedName>
        <fullName evidence="8">Cation/H+ exchanger transmembrane domain-containing protein</fullName>
    </recommendedName>
</protein>
<feature type="transmembrane region" description="Helical" evidence="7">
    <location>
        <begin position="325"/>
        <end position="348"/>
    </location>
</feature>
<evidence type="ECO:0000256" key="4">
    <source>
        <dbReference type="ARBA" id="ARBA00022989"/>
    </source>
</evidence>
<dbReference type="Gene3D" id="1.20.1530.20">
    <property type="match status" value="1"/>
</dbReference>
<keyword evidence="5" id="KW-0406">Ion transport</keyword>
<organism evidence="9 10">
    <name type="scientific">Nibrella viscosa</name>
    <dbReference type="NCBI Taxonomy" id="1084524"/>
    <lineage>
        <taxon>Bacteria</taxon>
        <taxon>Pseudomonadati</taxon>
        <taxon>Bacteroidota</taxon>
        <taxon>Cytophagia</taxon>
        <taxon>Cytophagales</taxon>
        <taxon>Spirosomataceae</taxon>
        <taxon>Nibrella</taxon>
    </lineage>
</organism>
<gene>
    <name evidence="9" type="ORF">GCM10023187_05700</name>
</gene>
<comment type="subcellular location">
    <subcellularLocation>
        <location evidence="1">Membrane</location>
        <topology evidence="1">Multi-pass membrane protein</topology>
    </subcellularLocation>
</comment>
<evidence type="ECO:0000256" key="1">
    <source>
        <dbReference type="ARBA" id="ARBA00004141"/>
    </source>
</evidence>
<feature type="domain" description="Cation/H+ exchanger transmembrane" evidence="8">
    <location>
        <begin position="27"/>
        <end position="412"/>
    </location>
</feature>
<dbReference type="PANTHER" id="PTHR32468">
    <property type="entry name" value="CATION/H + ANTIPORTER"/>
    <property type="match status" value="1"/>
</dbReference>